<evidence type="ECO:0000256" key="3">
    <source>
        <dbReference type="ARBA" id="ARBA00022833"/>
    </source>
</evidence>
<evidence type="ECO:0000256" key="5">
    <source>
        <dbReference type="SAM" id="MobiDB-lite"/>
    </source>
</evidence>
<feature type="region of interest" description="Disordered" evidence="5">
    <location>
        <begin position="539"/>
        <end position="562"/>
    </location>
</feature>
<dbReference type="PROSITE" id="PS51036">
    <property type="entry name" value="ZF_A20"/>
    <property type="match status" value="1"/>
</dbReference>
<dbReference type="Pfam" id="PF02204">
    <property type="entry name" value="VPS9"/>
    <property type="match status" value="1"/>
</dbReference>
<reference evidence="9 10" key="1">
    <citation type="submission" date="2022-11" db="UniProtKB">
        <authorList>
            <consortium name="WormBaseParasite"/>
        </authorList>
    </citation>
    <scope>IDENTIFICATION</scope>
</reference>
<feature type="compositionally biased region" description="Polar residues" evidence="5">
    <location>
        <begin position="161"/>
        <end position="174"/>
    </location>
</feature>
<evidence type="ECO:0000313" key="10">
    <source>
        <dbReference type="WBParaSite" id="PgR091_g009_t02"/>
    </source>
</evidence>
<dbReference type="InterPro" id="IPR041545">
    <property type="entry name" value="DUF5601"/>
</dbReference>
<dbReference type="Pfam" id="PF01754">
    <property type="entry name" value="zf-A20"/>
    <property type="match status" value="1"/>
</dbReference>
<dbReference type="Gene3D" id="1.10.246.120">
    <property type="match status" value="1"/>
</dbReference>
<dbReference type="InterPro" id="IPR045046">
    <property type="entry name" value="Vps9-like"/>
</dbReference>
<dbReference type="GO" id="GO:0030139">
    <property type="term" value="C:endocytic vesicle"/>
    <property type="evidence" value="ECO:0007669"/>
    <property type="project" value="TreeGrafter"/>
</dbReference>
<name>A0A915C598_PARUN</name>
<evidence type="ECO:0000259" key="6">
    <source>
        <dbReference type="PROSITE" id="PS51036"/>
    </source>
</evidence>
<organism evidence="8 10">
    <name type="scientific">Parascaris univalens</name>
    <name type="common">Nematode worm</name>
    <dbReference type="NCBI Taxonomy" id="6257"/>
    <lineage>
        <taxon>Eukaryota</taxon>
        <taxon>Metazoa</taxon>
        <taxon>Ecdysozoa</taxon>
        <taxon>Nematoda</taxon>
        <taxon>Chromadorea</taxon>
        <taxon>Rhabditida</taxon>
        <taxon>Spirurina</taxon>
        <taxon>Ascaridomorpha</taxon>
        <taxon>Ascaridoidea</taxon>
        <taxon>Ascarididae</taxon>
        <taxon>Parascaris</taxon>
    </lineage>
</organism>
<dbReference type="SUPFAM" id="SSF109993">
    <property type="entry name" value="VPS9 domain"/>
    <property type="match status" value="1"/>
</dbReference>
<feature type="coiled-coil region" evidence="4">
    <location>
        <begin position="475"/>
        <end position="502"/>
    </location>
</feature>
<dbReference type="Gene3D" id="1.20.5.4770">
    <property type="match status" value="1"/>
</dbReference>
<dbReference type="WBParaSite" id="PgR091_g009_t02">
    <property type="protein sequence ID" value="PgR091_g009_t02"/>
    <property type="gene ID" value="PgR091_g009"/>
</dbReference>
<dbReference type="PROSITE" id="PS51205">
    <property type="entry name" value="VPS9"/>
    <property type="match status" value="1"/>
</dbReference>
<dbReference type="GO" id="GO:0003677">
    <property type="term" value="F:DNA binding"/>
    <property type="evidence" value="ECO:0007669"/>
    <property type="project" value="InterPro"/>
</dbReference>
<dbReference type="GO" id="GO:0031267">
    <property type="term" value="F:small GTPase binding"/>
    <property type="evidence" value="ECO:0007669"/>
    <property type="project" value="TreeGrafter"/>
</dbReference>
<evidence type="ECO:0000256" key="1">
    <source>
        <dbReference type="ARBA" id="ARBA00022723"/>
    </source>
</evidence>
<dbReference type="WBParaSite" id="PgR091_g009_t01">
    <property type="protein sequence ID" value="PgR091_g009_t01"/>
    <property type="gene ID" value="PgR091_g009"/>
</dbReference>
<dbReference type="InterPro" id="IPR037191">
    <property type="entry name" value="VPS9_dom_sf"/>
</dbReference>
<dbReference type="GO" id="GO:0005085">
    <property type="term" value="F:guanyl-nucleotide exchange factor activity"/>
    <property type="evidence" value="ECO:0007669"/>
    <property type="project" value="InterPro"/>
</dbReference>
<keyword evidence="2" id="KW-0863">Zinc-finger</keyword>
<dbReference type="GO" id="GO:0005829">
    <property type="term" value="C:cytosol"/>
    <property type="evidence" value="ECO:0007669"/>
    <property type="project" value="TreeGrafter"/>
</dbReference>
<dbReference type="Pfam" id="PF18151">
    <property type="entry name" value="DUF5601"/>
    <property type="match status" value="1"/>
</dbReference>
<dbReference type="PANTHER" id="PTHR23101:SF122">
    <property type="entry name" value="RABAPTIN-5-ASSOCIATED EXCHANGE FACTOR FOR RAB5"/>
    <property type="match status" value="1"/>
</dbReference>
<evidence type="ECO:0000313" key="9">
    <source>
        <dbReference type="WBParaSite" id="PgR091_g009_t01"/>
    </source>
</evidence>
<evidence type="ECO:0000256" key="4">
    <source>
        <dbReference type="SAM" id="Coils"/>
    </source>
</evidence>
<keyword evidence="4" id="KW-0175">Coiled coil</keyword>
<sequence length="605" mass="67661">PNLALNSPASVEPRTPICAIRCEAAGPTGRQCMSPIETVTKSGCLTMDISANDDTVSTENKDNTSSDKRLRVQITEEDLLCVNGCGFYGTPQWKGRCSKCWRAYQIQEKKTQDFAKNRELLSFEKFEGRRKLSTESRSLTLKSILRKSPSMTVSANAPEQIFSSGSAPSQSTLPSPGAPLRRRDLSEESRAASDHFGDYLKKNLPPAAATEIWRQTRHAITKITEQQTNLSMDDLSGMVQHFYQVLSDRMRHSPSVNDACARVTVEEVVAEIEQYLCVRAYSTLFCARADEEVADLSLQDRIRSLNWVTAGFLETTLDFTQQTVCDKLDEAITEMIDINSHRGAAEKLNCLVRCSKMIFEALKESRSGAPASADEYLPVLIYVLLKGNPPLIQSNVKFISRFALPSRVMSGESGYYFTNLSCALQFIQNMNAESLKMPKEEFEAYTSGHQVPPLNEKNCGCNQAIRSMENSLSQIRELLGRQRELAERIQAFELRVQRENDEFLSEIRDILNEYPSTELQRLGVQIAQEEELTLSACSLTSSSVENSRTSSRDHEEEEDGPTALNIRRVVSAVTETLLEVSTSECEQEEICDELANAAVEDHSTK</sequence>
<keyword evidence="3" id="KW-0862">Zinc</keyword>
<dbReference type="InterPro" id="IPR003123">
    <property type="entry name" value="VPS9"/>
</dbReference>
<feature type="region of interest" description="Disordered" evidence="5">
    <location>
        <begin position="161"/>
        <end position="187"/>
    </location>
</feature>
<feature type="domain" description="VPS9" evidence="7">
    <location>
        <begin position="292"/>
        <end position="436"/>
    </location>
</feature>
<dbReference type="SMART" id="SM00259">
    <property type="entry name" value="ZnF_A20"/>
    <property type="match status" value="1"/>
</dbReference>
<keyword evidence="8" id="KW-1185">Reference proteome</keyword>
<accession>A0A915C598</accession>
<dbReference type="Proteomes" id="UP000887569">
    <property type="component" value="Unplaced"/>
</dbReference>
<keyword evidence="1" id="KW-0479">Metal-binding</keyword>
<dbReference type="AlphaFoldDB" id="A0A915C598"/>
<dbReference type="Gene3D" id="1.20.1050.80">
    <property type="entry name" value="VPS9 domain"/>
    <property type="match status" value="1"/>
</dbReference>
<proteinExistence type="predicted"/>
<dbReference type="InterPro" id="IPR002653">
    <property type="entry name" value="Znf_A20"/>
</dbReference>
<feature type="domain" description="A20-type" evidence="6">
    <location>
        <begin position="75"/>
        <end position="109"/>
    </location>
</feature>
<evidence type="ECO:0000259" key="7">
    <source>
        <dbReference type="PROSITE" id="PS51205"/>
    </source>
</evidence>
<protein>
    <submittedName>
        <fullName evidence="9 10">Rab5 GDP/GTP exchange factor</fullName>
    </submittedName>
</protein>
<evidence type="ECO:0000256" key="2">
    <source>
        <dbReference type="ARBA" id="ARBA00022771"/>
    </source>
</evidence>
<dbReference type="GO" id="GO:0008270">
    <property type="term" value="F:zinc ion binding"/>
    <property type="evidence" value="ECO:0007669"/>
    <property type="project" value="UniProtKB-KW"/>
</dbReference>
<dbReference type="SMART" id="SM00167">
    <property type="entry name" value="VPS9"/>
    <property type="match status" value="1"/>
</dbReference>
<evidence type="ECO:0000313" key="8">
    <source>
        <dbReference type="Proteomes" id="UP000887569"/>
    </source>
</evidence>
<feature type="compositionally biased region" description="Low complexity" evidence="5">
    <location>
        <begin position="539"/>
        <end position="549"/>
    </location>
</feature>
<dbReference type="PANTHER" id="PTHR23101">
    <property type="entry name" value="RAB GDP/GTP EXCHANGE FACTOR"/>
    <property type="match status" value="1"/>
</dbReference>
<dbReference type="GO" id="GO:0016192">
    <property type="term" value="P:vesicle-mediated transport"/>
    <property type="evidence" value="ECO:0007669"/>
    <property type="project" value="InterPro"/>
</dbReference>
<dbReference type="SUPFAM" id="SSF57716">
    <property type="entry name" value="Glucocorticoid receptor-like (DNA-binding domain)"/>
    <property type="match status" value="1"/>
</dbReference>